<feature type="domain" description="SWIM-type" evidence="2">
    <location>
        <begin position="65"/>
        <end position="101"/>
    </location>
</feature>
<dbReference type="AlphaFoldDB" id="A0A813GSN6"/>
<sequence>VTLENRNGLIEDICKLLRATLFPEDVAQEIQSKASLAQKYVTELPARLERLSPDRLRFRGDHGAYEISQQPGLLQPFCCSCPFWFQRQTCSHTLALLMSTATMTVNSQQY</sequence>
<feature type="non-terminal residue" evidence="3">
    <location>
        <position position="1"/>
    </location>
</feature>
<evidence type="ECO:0000313" key="4">
    <source>
        <dbReference type="Proteomes" id="UP000654075"/>
    </source>
</evidence>
<proteinExistence type="predicted"/>
<dbReference type="Proteomes" id="UP000654075">
    <property type="component" value="Unassembled WGS sequence"/>
</dbReference>
<dbReference type="EMBL" id="CAJNNV010028865">
    <property type="protein sequence ID" value="CAE8625962.1"/>
    <property type="molecule type" value="Genomic_DNA"/>
</dbReference>
<dbReference type="PROSITE" id="PS50966">
    <property type="entry name" value="ZF_SWIM"/>
    <property type="match status" value="1"/>
</dbReference>
<organism evidence="3 4">
    <name type="scientific">Polarella glacialis</name>
    <name type="common">Dinoflagellate</name>
    <dbReference type="NCBI Taxonomy" id="89957"/>
    <lineage>
        <taxon>Eukaryota</taxon>
        <taxon>Sar</taxon>
        <taxon>Alveolata</taxon>
        <taxon>Dinophyceae</taxon>
        <taxon>Suessiales</taxon>
        <taxon>Suessiaceae</taxon>
        <taxon>Polarella</taxon>
    </lineage>
</organism>
<dbReference type="InterPro" id="IPR007527">
    <property type="entry name" value="Znf_SWIM"/>
</dbReference>
<keyword evidence="1" id="KW-0862">Zinc</keyword>
<keyword evidence="4" id="KW-1185">Reference proteome</keyword>
<protein>
    <recommendedName>
        <fullName evidence="2">SWIM-type domain-containing protein</fullName>
    </recommendedName>
</protein>
<evidence type="ECO:0000259" key="2">
    <source>
        <dbReference type="PROSITE" id="PS50966"/>
    </source>
</evidence>
<accession>A0A813GSN6</accession>
<reference evidence="3" key="1">
    <citation type="submission" date="2021-02" db="EMBL/GenBank/DDBJ databases">
        <authorList>
            <person name="Dougan E. K."/>
            <person name="Rhodes N."/>
            <person name="Thang M."/>
            <person name="Chan C."/>
        </authorList>
    </citation>
    <scope>NUCLEOTIDE SEQUENCE</scope>
</reference>
<keyword evidence="1" id="KW-0863">Zinc-finger</keyword>
<comment type="caution">
    <text evidence="3">The sequence shown here is derived from an EMBL/GenBank/DDBJ whole genome shotgun (WGS) entry which is preliminary data.</text>
</comment>
<evidence type="ECO:0000313" key="3">
    <source>
        <dbReference type="EMBL" id="CAE8625962.1"/>
    </source>
</evidence>
<evidence type="ECO:0000256" key="1">
    <source>
        <dbReference type="PROSITE-ProRule" id="PRU00325"/>
    </source>
</evidence>
<dbReference type="GO" id="GO:0008270">
    <property type="term" value="F:zinc ion binding"/>
    <property type="evidence" value="ECO:0007669"/>
    <property type="project" value="UniProtKB-KW"/>
</dbReference>
<keyword evidence="1" id="KW-0479">Metal-binding</keyword>
<gene>
    <name evidence="3" type="ORF">PGLA1383_LOCUS42938</name>
</gene>
<name>A0A813GSN6_POLGL</name>